<comment type="caution">
    <text evidence="2">The sequence shown here is derived from an EMBL/GenBank/DDBJ whole genome shotgun (WGS) entry which is preliminary data.</text>
</comment>
<dbReference type="GO" id="GO:0016747">
    <property type="term" value="F:acyltransferase activity, transferring groups other than amino-acyl groups"/>
    <property type="evidence" value="ECO:0007669"/>
    <property type="project" value="InterPro"/>
</dbReference>
<accession>A0A561QVH3</accession>
<dbReference type="PROSITE" id="PS51186">
    <property type="entry name" value="GNAT"/>
    <property type="match status" value="1"/>
</dbReference>
<protein>
    <submittedName>
        <fullName evidence="2">RimJ/RimL family protein N-acetyltransferase</fullName>
    </submittedName>
</protein>
<dbReference type="RefSeq" id="WP_246690742.1">
    <property type="nucleotide sequence ID" value="NZ_VIWP01000003.1"/>
</dbReference>
<feature type="domain" description="N-acetyltransferase" evidence="1">
    <location>
        <begin position="18"/>
        <end position="189"/>
    </location>
</feature>
<name>A0A561QVH3_9HYPH</name>
<proteinExistence type="predicted"/>
<dbReference type="Proteomes" id="UP000320653">
    <property type="component" value="Unassembled WGS sequence"/>
</dbReference>
<keyword evidence="2" id="KW-0808">Transferase</keyword>
<evidence type="ECO:0000313" key="2">
    <source>
        <dbReference type="EMBL" id="TWF54319.1"/>
    </source>
</evidence>
<dbReference type="EMBL" id="VIWP01000003">
    <property type="protein sequence ID" value="TWF54319.1"/>
    <property type="molecule type" value="Genomic_DNA"/>
</dbReference>
<evidence type="ECO:0000313" key="3">
    <source>
        <dbReference type="Proteomes" id="UP000320653"/>
    </source>
</evidence>
<dbReference type="PANTHER" id="PTHR43792:SF1">
    <property type="entry name" value="N-ACETYLTRANSFERASE DOMAIN-CONTAINING PROTEIN"/>
    <property type="match status" value="1"/>
</dbReference>
<dbReference type="AlphaFoldDB" id="A0A561QVH3"/>
<keyword evidence="3" id="KW-1185">Reference proteome</keyword>
<organism evidence="2 3">
    <name type="scientific">Neorhizobium alkalisoli</name>
    <dbReference type="NCBI Taxonomy" id="528178"/>
    <lineage>
        <taxon>Bacteria</taxon>
        <taxon>Pseudomonadati</taxon>
        <taxon>Pseudomonadota</taxon>
        <taxon>Alphaproteobacteria</taxon>
        <taxon>Hyphomicrobiales</taxon>
        <taxon>Rhizobiaceae</taxon>
        <taxon>Rhizobium/Agrobacterium group</taxon>
        <taxon>Neorhizobium</taxon>
    </lineage>
</organism>
<dbReference type="InterPro" id="IPR016181">
    <property type="entry name" value="Acyl_CoA_acyltransferase"/>
</dbReference>
<sequence length="205" mass="23364">MTTSEIEQATIYLETPRLRLRNWLSSDRDLFREINADSKVMEFFPFRRSHAEADAFLGKLNEMIKDSGLGFYAVELKEASEPIGFCGLSFTNMPSIFPAETVEIGWRLATRFWGNGYATEAASALLGLAFDDKKMQAVVSFAVAENTRSTAVMRRIGLHRIPDMDFDHPRVPDTHPHLKRHVVYAITADEWARQAADRRQQPRQA</sequence>
<dbReference type="PANTHER" id="PTHR43792">
    <property type="entry name" value="GNAT FAMILY, PUTATIVE (AFU_ORTHOLOGUE AFUA_3G00765)-RELATED-RELATED"/>
    <property type="match status" value="1"/>
</dbReference>
<reference evidence="2 3" key="1">
    <citation type="submission" date="2019-06" db="EMBL/GenBank/DDBJ databases">
        <title>Sorghum-associated microbial communities from plants grown in Nebraska, USA.</title>
        <authorList>
            <person name="Schachtman D."/>
        </authorList>
    </citation>
    <scope>NUCLEOTIDE SEQUENCE [LARGE SCALE GENOMIC DNA]</scope>
    <source>
        <strain evidence="2 3">1225</strain>
    </source>
</reference>
<dbReference type="Pfam" id="PF13302">
    <property type="entry name" value="Acetyltransf_3"/>
    <property type="match status" value="1"/>
</dbReference>
<gene>
    <name evidence="2" type="ORF">FHW37_103183</name>
</gene>
<dbReference type="InterPro" id="IPR000182">
    <property type="entry name" value="GNAT_dom"/>
</dbReference>
<dbReference type="SUPFAM" id="SSF55729">
    <property type="entry name" value="Acyl-CoA N-acyltransferases (Nat)"/>
    <property type="match status" value="1"/>
</dbReference>
<dbReference type="InterPro" id="IPR051531">
    <property type="entry name" value="N-acetyltransferase"/>
</dbReference>
<evidence type="ECO:0000259" key="1">
    <source>
        <dbReference type="PROSITE" id="PS51186"/>
    </source>
</evidence>
<dbReference type="Gene3D" id="3.40.630.30">
    <property type="match status" value="1"/>
</dbReference>